<comment type="caution">
    <text evidence="2">The sequence shown here is derived from an EMBL/GenBank/DDBJ whole genome shotgun (WGS) entry which is preliminary data.</text>
</comment>
<organism evidence="2 3">
    <name type="scientific">Candidatus Buchananbacteria bacterium RIFCSPHIGHO2_01_FULL_44_11</name>
    <dbReference type="NCBI Taxonomy" id="1797535"/>
    <lineage>
        <taxon>Bacteria</taxon>
        <taxon>Candidatus Buchananiibacteriota</taxon>
    </lineage>
</organism>
<evidence type="ECO:0000313" key="3">
    <source>
        <dbReference type="Proteomes" id="UP000178240"/>
    </source>
</evidence>
<feature type="region of interest" description="Disordered" evidence="1">
    <location>
        <begin position="1"/>
        <end position="27"/>
    </location>
</feature>
<dbReference type="EMBL" id="MHIE01000005">
    <property type="protein sequence ID" value="OGY46325.1"/>
    <property type="molecule type" value="Genomic_DNA"/>
</dbReference>
<dbReference type="Proteomes" id="UP000178240">
    <property type="component" value="Unassembled WGS sequence"/>
</dbReference>
<evidence type="ECO:0000256" key="1">
    <source>
        <dbReference type="SAM" id="MobiDB-lite"/>
    </source>
</evidence>
<gene>
    <name evidence="2" type="ORF">A2744_01770</name>
</gene>
<dbReference type="STRING" id="1797535.A2744_01770"/>
<name>A0A1G1Y1W6_9BACT</name>
<sequence length="206" mass="23729">MSKHKENPELPIGETPRIPKATNEPTEPVYKEVHAQGKVEKVGQVEEEKISDTRDFILAKYIILKDNCLILPSPETGRRIRAFTILESRHDPAKKYYAEGHTSHAILLEAILGNFKPDPKIHSRFELEEEEDEKEFNKNWITRKGFLDPSQNGFQSFPEARSSLINQLKEHHNINGLTEEEVERLTDEHMPNWFLSGDSSSESPKE</sequence>
<dbReference type="AlphaFoldDB" id="A0A1G1Y1W6"/>
<proteinExistence type="predicted"/>
<accession>A0A1G1Y1W6</accession>
<evidence type="ECO:0000313" key="2">
    <source>
        <dbReference type="EMBL" id="OGY46325.1"/>
    </source>
</evidence>
<protein>
    <submittedName>
        <fullName evidence="2">Uncharacterized protein</fullName>
    </submittedName>
</protein>
<reference evidence="2 3" key="1">
    <citation type="journal article" date="2016" name="Nat. Commun.">
        <title>Thousands of microbial genomes shed light on interconnected biogeochemical processes in an aquifer system.</title>
        <authorList>
            <person name="Anantharaman K."/>
            <person name="Brown C.T."/>
            <person name="Hug L.A."/>
            <person name="Sharon I."/>
            <person name="Castelle C.J."/>
            <person name="Probst A.J."/>
            <person name="Thomas B.C."/>
            <person name="Singh A."/>
            <person name="Wilkins M.J."/>
            <person name="Karaoz U."/>
            <person name="Brodie E.L."/>
            <person name="Williams K.H."/>
            <person name="Hubbard S.S."/>
            <person name="Banfield J.F."/>
        </authorList>
    </citation>
    <scope>NUCLEOTIDE SEQUENCE [LARGE SCALE GENOMIC DNA]</scope>
</reference>